<dbReference type="SMART" id="SM00184">
    <property type="entry name" value="RING"/>
    <property type="match status" value="1"/>
</dbReference>
<feature type="region of interest" description="Disordered" evidence="13">
    <location>
        <begin position="203"/>
        <end position="252"/>
    </location>
</feature>
<comment type="subcellular location">
    <subcellularLocation>
        <location evidence="1">Nucleus</location>
    </subcellularLocation>
</comment>
<dbReference type="Pfam" id="PF00400">
    <property type="entry name" value="WD40"/>
    <property type="match status" value="4"/>
</dbReference>
<evidence type="ECO:0000256" key="7">
    <source>
        <dbReference type="ARBA" id="ARBA00022786"/>
    </source>
</evidence>
<dbReference type="GO" id="GO:0005634">
    <property type="term" value="C:nucleus"/>
    <property type="evidence" value="ECO:0007669"/>
    <property type="project" value="UniProtKB-SubCell"/>
</dbReference>
<keyword evidence="8" id="KW-0862">Zinc</keyword>
<evidence type="ECO:0000256" key="3">
    <source>
        <dbReference type="ARBA" id="ARBA00022679"/>
    </source>
</evidence>
<dbReference type="InterPro" id="IPR017907">
    <property type="entry name" value="Znf_RING_CS"/>
</dbReference>
<evidence type="ECO:0000313" key="15">
    <source>
        <dbReference type="EMBL" id="CAD7628663.1"/>
    </source>
</evidence>
<evidence type="ECO:0000313" key="16">
    <source>
        <dbReference type="Proteomes" id="UP000759131"/>
    </source>
</evidence>
<dbReference type="GO" id="GO:0043161">
    <property type="term" value="P:proteasome-mediated ubiquitin-dependent protein catabolic process"/>
    <property type="evidence" value="ECO:0007669"/>
    <property type="project" value="TreeGrafter"/>
</dbReference>
<dbReference type="GO" id="GO:0006351">
    <property type="term" value="P:DNA-templated transcription"/>
    <property type="evidence" value="ECO:0007669"/>
    <property type="project" value="InterPro"/>
</dbReference>
<evidence type="ECO:0000256" key="12">
    <source>
        <dbReference type="PROSITE-ProRule" id="PRU00221"/>
    </source>
</evidence>
<dbReference type="InterPro" id="IPR001680">
    <property type="entry name" value="WD40_rpt"/>
</dbReference>
<evidence type="ECO:0000256" key="11">
    <source>
        <dbReference type="PROSITE-ProRule" id="PRU00175"/>
    </source>
</evidence>
<organism evidence="15">
    <name type="scientific">Medioppia subpectinata</name>
    <dbReference type="NCBI Taxonomy" id="1979941"/>
    <lineage>
        <taxon>Eukaryota</taxon>
        <taxon>Metazoa</taxon>
        <taxon>Ecdysozoa</taxon>
        <taxon>Arthropoda</taxon>
        <taxon>Chelicerata</taxon>
        <taxon>Arachnida</taxon>
        <taxon>Acari</taxon>
        <taxon>Acariformes</taxon>
        <taxon>Sarcoptiformes</taxon>
        <taxon>Oribatida</taxon>
        <taxon>Brachypylina</taxon>
        <taxon>Oppioidea</taxon>
        <taxon>Oppiidae</taxon>
        <taxon>Medioppia</taxon>
    </lineage>
</organism>
<accession>A0A7R9Q1H2</accession>
<dbReference type="InterPro" id="IPR015943">
    <property type="entry name" value="WD40/YVTN_repeat-like_dom_sf"/>
</dbReference>
<dbReference type="PROSITE" id="PS00518">
    <property type="entry name" value="ZF_RING_1"/>
    <property type="match status" value="1"/>
</dbReference>
<keyword evidence="2 12" id="KW-0853">WD repeat</keyword>
<protein>
    <recommendedName>
        <fullName evidence="14">RING-type domain-containing protein</fullName>
    </recommendedName>
</protein>
<dbReference type="OrthoDB" id="525027at2759"/>
<dbReference type="InterPro" id="IPR013083">
    <property type="entry name" value="Znf_RING/FYVE/PHD"/>
</dbReference>
<reference evidence="15" key="1">
    <citation type="submission" date="2020-11" db="EMBL/GenBank/DDBJ databases">
        <authorList>
            <person name="Tran Van P."/>
        </authorList>
    </citation>
    <scope>NUCLEOTIDE SEQUENCE</scope>
</reference>
<sequence length="1255" mass="142002">MASAKRKRPLPLVLNCVSGSFEDKNNDFLCPICFEIIEEANVTKCGHTFCFKCISMSLERSNRCPKCNFVVEQVFPNFLLNELITKHHKLVLQKKIDAGKNNPREMTDLQELLITKSDQLDLSDVNLLLDSLAQRKILLEASCKEIENDLLKDFLLQVRNHKQEQLDQLTREIRLIDEDCRRVDDLIANEALNKLNATINNAAANADNSGNNADSTGSALERDVWPSPEPSSSSGLGVSGGGGGSSASSGSTVPCLDSSAAFNRHSLSASDMKQPWLQSSLSSRRKKMHFHFEDLEDCYFTTRAKSLVLSSSDDDTSVDGLQEFSGTLNKFTSFSSLRPLATLSYASDLFTGSSIVSSIEFDKDGEYFAIAGVTKKIKVFEYATVVKDTLDIHYPINEMECTSKISCVSWSSYYKSMMASSDYEGTVTIWDAFTGQKMRTFQEHEKRCWSVDFNRVDTKLVASGSDDAKVKLWSANMENSVTSLEAKANVCSVKFNPCSRYHLAFGSADHCVHYYDLRNTKNPLMVFKGHKKAVSYVKFLNKEEIVSASTDSQLKLWSTVKTPSIRSFKGHINEKNFVGLATDGDFIACGSENNALFVYYKGLSKQVLTFWFDSVRVFDKDKREDDTSDFVSAVCWRSGSNCVVAANSQGTIKRARRRRNGRRQKPGGGGGRQTGHLISAVNRLDNCYDSRGSLTDDITSQSHHQQRRMAVMSEIEEQERKIVNEFCHFLEKSKQLFNGLRQVLDAKYGLKRWQIGEIASKIGQLYYHYYLRTSETNYLNEAFSFYSAIRARGYYSKAAKEERADLMVKKLRYFARFIVVCLLLKKMKLVRDLVRELAKQIEDYTVTYDPDDQLEWSLVLSEIKSFIEADNIVTVVDMDNIPLIISHRLSPMNTPPLEKLATTHLTLQEILIVGNCSDQVKFSELTLDMFRMLQALEREPQEDIAQMYDISPAPGRMPFGAENGDHRGVGGSGSVKRDNPHKYLLYKPTFSQFFVFLASGFKELPANGVLLLYLSADGCFVNRQHTDDVGYDYGGVITNTKLRESGAGGDHSANKRNMMVKDMHCLYPGDLYPFLRRPLFLIVDSDNSTAFQHIPRFFGQPLVVLMSPEESPPPFHDQQHKGSLFTLFLHCPLTAICLISNIIELSIQLWEKGQQQIDRFMAEAGRLLVRARSLDPAYLQFYGDDFLRLQILRFIFCSVVMKMHRLFKGRRTYSPKCHPPIPENEITDAPSLRRLILETAVILDIRSLFNDVEDE</sequence>
<dbReference type="PROSITE" id="PS50089">
    <property type="entry name" value="ZF_RING_2"/>
    <property type="match status" value="1"/>
</dbReference>
<dbReference type="Gene3D" id="3.30.40.10">
    <property type="entry name" value="Zinc/RING finger domain, C3HC4 (zinc finger)"/>
    <property type="match status" value="1"/>
</dbReference>
<dbReference type="SMART" id="SM00320">
    <property type="entry name" value="WD40"/>
    <property type="match status" value="6"/>
</dbReference>
<evidence type="ECO:0000256" key="8">
    <source>
        <dbReference type="ARBA" id="ARBA00022833"/>
    </source>
</evidence>
<dbReference type="CDD" id="cd00200">
    <property type="entry name" value="WD40"/>
    <property type="match status" value="1"/>
</dbReference>
<dbReference type="EMBL" id="CAJPIZ010005958">
    <property type="protein sequence ID" value="CAG2109093.1"/>
    <property type="molecule type" value="Genomic_DNA"/>
</dbReference>
<dbReference type="Pfam" id="PF13923">
    <property type="entry name" value="zf-C3HC4_2"/>
    <property type="match status" value="1"/>
</dbReference>
<feature type="repeat" description="WD" evidence="12">
    <location>
        <begin position="527"/>
        <end position="567"/>
    </location>
</feature>
<keyword evidence="16" id="KW-1185">Reference proteome</keyword>
<dbReference type="InterPro" id="IPR001841">
    <property type="entry name" value="Znf_RING"/>
</dbReference>
<keyword evidence="10" id="KW-0539">Nucleus</keyword>
<evidence type="ECO:0000256" key="13">
    <source>
        <dbReference type="SAM" id="MobiDB-lite"/>
    </source>
</evidence>
<dbReference type="InterPro" id="IPR036322">
    <property type="entry name" value="WD40_repeat_dom_sf"/>
</dbReference>
<feature type="compositionally biased region" description="Basic residues" evidence="13">
    <location>
        <begin position="653"/>
        <end position="665"/>
    </location>
</feature>
<gene>
    <name evidence="15" type="ORF">OSB1V03_LOCUS9084</name>
</gene>
<dbReference type="Gene3D" id="2.130.10.10">
    <property type="entry name" value="YVTN repeat-like/Quinoprotein amine dehydrogenase"/>
    <property type="match status" value="1"/>
</dbReference>
<dbReference type="SUPFAM" id="SSF57850">
    <property type="entry name" value="RING/U-box"/>
    <property type="match status" value="1"/>
</dbReference>
<dbReference type="Proteomes" id="UP000759131">
    <property type="component" value="Unassembled WGS sequence"/>
</dbReference>
<dbReference type="SUPFAM" id="SSF50978">
    <property type="entry name" value="WD40 repeat-like"/>
    <property type="match status" value="1"/>
</dbReference>
<dbReference type="GO" id="GO:0008270">
    <property type="term" value="F:zinc ion binding"/>
    <property type="evidence" value="ECO:0007669"/>
    <property type="project" value="UniProtKB-KW"/>
</dbReference>
<evidence type="ECO:0000256" key="9">
    <source>
        <dbReference type="ARBA" id="ARBA00023054"/>
    </source>
</evidence>
<dbReference type="Pfam" id="PF12070">
    <property type="entry name" value="SCAI"/>
    <property type="match status" value="1"/>
</dbReference>
<dbReference type="PANTHER" id="PTHR44080">
    <property type="entry name" value="E3 UBIQUITIN-PROTEIN LIGASE COP1"/>
    <property type="match status" value="1"/>
</dbReference>
<dbReference type="GO" id="GO:0003714">
    <property type="term" value="F:transcription corepressor activity"/>
    <property type="evidence" value="ECO:0007669"/>
    <property type="project" value="InterPro"/>
</dbReference>
<keyword evidence="7" id="KW-0833">Ubl conjugation pathway</keyword>
<feature type="region of interest" description="Disordered" evidence="13">
    <location>
        <begin position="653"/>
        <end position="675"/>
    </location>
</feature>
<feature type="domain" description="RING-type" evidence="14">
    <location>
        <begin position="30"/>
        <end position="68"/>
    </location>
</feature>
<dbReference type="EMBL" id="OC860533">
    <property type="protein sequence ID" value="CAD7628663.1"/>
    <property type="molecule type" value="Genomic_DNA"/>
</dbReference>
<keyword evidence="9" id="KW-0175">Coiled coil</keyword>
<name>A0A7R9Q1H2_9ACAR</name>
<keyword evidence="6 11" id="KW-0863">Zinc-finger</keyword>
<evidence type="ECO:0000256" key="1">
    <source>
        <dbReference type="ARBA" id="ARBA00004123"/>
    </source>
</evidence>
<proteinExistence type="predicted"/>
<dbReference type="InterPro" id="IPR022709">
    <property type="entry name" value="SCAI"/>
</dbReference>
<dbReference type="PROSITE" id="PS50082">
    <property type="entry name" value="WD_REPEATS_2"/>
    <property type="match status" value="2"/>
</dbReference>
<evidence type="ECO:0000256" key="5">
    <source>
        <dbReference type="ARBA" id="ARBA00022737"/>
    </source>
</evidence>
<evidence type="ECO:0000256" key="6">
    <source>
        <dbReference type="ARBA" id="ARBA00022771"/>
    </source>
</evidence>
<dbReference type="CDD" id="cd16504">
    <property type="entry name" value="RING-HC_COP1"/>
    <property type="match status" value="1"/>
</dbReference>
<dbReference type="InterPro" id="IPR042755">
    <property type="entry name" value="COP1"/>
</dbReference>
<keyword evidence="4" id="KW-0479">Metal-binding</keyword>
<dbReference type="PROSITE" id="PS50294">
    <property type="entry name" value="WD_REPEATS_REGION"/>
    <property type="match status" value="1"/>
</dbReference>
<evidence type="ECO:0000256" key="4">
    <source>
        <dbReference type="ARBA" id="ARBA00022723"/>
    </source>
</evidence>
<evidence type="ECO:0000259" key="14">
    <source>
        <dbReference type="PROSITE" id="PS50089"/>
    </source>
</evidence>
<evidence type="ECO:0000256" key="10">
    <source>
        <dbReference type="ARBA" id="ARBA00023242"/>
    </source>
</evidence>
<evidence type="ECO:0000256" key="2">
    <source>
        <dbReference type="ARBA" id="ARBA00022574"/>
    </source>
</evidence>
<dbReference type="AlphaFoldDB" id="A0A7R9Q1H2"/>
<keyword evidence="5" id="KW-0677">Repeat</keyword>
<dbReference type="FunFam" id="2.130.10.10:FF:000090">
    <property type="entry name" value="E3 ubiquitin-protein ligase RFWD2 isoform X1"/>
    <property type="match status" value="1"/>
</dbReference>
<dbReference type="PANTHER" id="PTHR44080:SF1">
    <property type="entry name" value="E3 UBIQUITIN-PROTEIN LIGASE COP1"/>
    <property type="match status" value="1"/>
</dbReference>
<feature type="compositionally biased region" description="Low complexity" evidence="13">
    <location>
        <begin position="203"/>
        <end position="213"/>
    </location>
</feature>
<feature type="repeat" description="WD" evidence="12">
    <location>
        <begin position="441"/>
        <end position="483"/>
    </location>
</feature>
<keyword evidence="3" id="KW-0808">Transferase</keyword>
<dbReference type="GO" id="GO:0061630">
    <property type="term" value="F:ubiquitin protein ligase activity"/>
    <property type="evidence" value="ECO:0007669"/>
    <property type="project" value="InterPro"/>
</dbReference>